<keyword evidence="1" id="KW-0812">Transmembrane</keyword>
<feature type="transmembrane region" description="Helical" evidence="1">
    <location>
        <begin position="72"/>
        <end position="94"/>
    </location>
</feature>
<feature type="transmembrane region" description="Helical" evidence="1">
    <location>
        <begin position="182"/>
        <end position="199"/>
    </location>
</feature>
<dbReference type="InterPro" id="IPR003675">
    <property type="entry name" value="Rce1/LyrA-like_dom"/>
</dbReference>
<dbReference type="Proteomes" id="UP001172142">
    <property type="component" value="Unassembled WGS sequence"/>
</dbReference>
<keyword evidence="4" id="KW-1185">Reference proteome</keyword>
<feature type="transmembrane region" description="Helical" evidence="1">
    <location>
        <begin position="100"/>
        <end position="119"/>
    </location>
</feature>
<keyword evidence="1" id="KW-0472">Membrane</keyword>
<sequence>MFANSQWIDQIQPKEWQLFLNRVSLLCVFVPLLGLGIFSDARLIKYWRKPVWNEFIYFPFIWTGFHRVKVSIFLMIALTVNFAIFMPLIFLNGWSHTREVMLLAVIFSLTNAFLEEMIWRGILLSRFSELFGDRWAVLLTSIGFGLQHYSLGFSWVICLAFSIGGMFFGGITIKSKSIGPSIFWHGMLNMLMVLSGIISL</sequence>
<protein>
    <submittedName>
        <fullName evidence="3">Type II CAAX endopeptidase family protein</fullName>
    </submittedName>
</protein>
<reference evidence="3 4" key="1">
    <citation type="submission" date="2023-07" db="EMBL/GenBank/DDBJ databases">
        <title>Novel species in genus Planococcus.</title>
        <authorList>
            <person name="Ning S."/>
        </authorList>
    </citation>
    <scope>NUCLEOTIDE SEQUENCE [LARGE SCALE GENOMIC DNA]</scope>
    <source>
        <strain evidence="3 4">N017</strain>
    </source>
</reference>
<organism evidence="3 4">
    <name type="scientific">Planococcus shenhongbingii</name>
    <dbReference type="NCBI Taxonomy" id="3058398"/>
    <lineage>
        <taxon>Bacteria</taxon>
        <taxon>Bacillati</taxon>
        <taxon>Bacillota</taxon>
        <taxon>Bacilli</taxon>
        <taxon>Bacillales</taxon>
        <taxon>Caryophanaceae</taxon>
        <taxon>Planococcus</taxon>
    </lineage>
</organism>
<gene>
    <name evidence="3" type="ORF">QWY13_16290</name>
</gene>
<dbReference type="Pfam" id="PF02517">
    <property type="entry name" value="Rce1-like"/>
    <property type="match status" value="1"/>
</dbReference>
<evidence type="ECO:0000313" key="4">
    <source>
        <dbReference type="Proteomes" id="UP001172142"/>
    </source>
</evidence>
<evidence type="ECO:0000313" key="3">
    <source>
        <dbReference type="EMBL" id="MDN7247040.1"/>
    </source>
</evidence>
<proteinExistence type="predicted"/>
<dbReference type="RefSeq" id="WP_301857486.1">
    <property type="nucleotide sequence ID" value="NZ_JAUJWU010000005.1"/>
</dbReference>
<dbReference type="EMBL" id="JAUJWU010000005">
    <property type="protein sequence ID" value="MDN7247040.1"/>
    <property type="molecule type" value="Genomic_DNA"/>
</dbReference>
<feature type="transmembrane region" description="Helical" evidence="1">
    <location>
        <begin position="153"/>
        <end position="173"/>
    </location>
</feature>
<name>A0ABT8NHW3_9BACL</name>
<accession>A0ABT8NHW3</accession>
<evidence type="ECO:0000259" key="2">
    <source>
        <dbReference type="Pfam" id="PF02517"/>
    </source>
</evidence>
<feature type="domain" description="CAAX prenyl protease 2/Lysostaphin resistance protein A-like" evidence="2">
    <location>
        <begin position="100"/>
        <end position="190"/>
    </location>
</feature>
<keyword evidence="1" id="KW-1133">Transmembrane helix</keyword>
<comment type="caution">
    <text evidence="3">The sequence shown here is derived from an EMBL/GenBank/DDBJ whole genome shotgun (WGS) entry which is preliminary data.</text>
</comment>
<evidence type="ECO:0000256" key="1">
    <source>
        <dbReference type="SAM" id="Phobius"/>
    </source>
</evidence>
<feature type="transmembrane region" description="Helical" evidence="1">
    <location>
        <begin position="20"/>
        <end position="39"/>
    </location>
</feature>